<gene>
    <name evidence="1" type="ORF">BDV35DRAFT_345786</name>
</gene>
<dbReference type="EMBL" id="ML734574">
    <property type="protein sequence ID" value="KAB8249138.1"/>
    <property type="molecule type" value="Genomic_DNA"/>
</dbReference>
<evidence type="ECO:0000313" key="1">
    <source>
        <dbReference type="EMBL" id="KAB8249138.1"/>
    </source>
</evidence>
<dbReference type="AlphaFoldDB" id="A0A5N6H4E3"/>
<sequence>MVFKYCLKLDLSLRRGKGILFSFQSTYVGIIFLPGDDLKGFAHLLKLPLQVKTHTFPRSPLFSASNQHVSPAHFILATGHQGGRLTSMIC</sequence>
<dbReference type="Proteomes" id="UP000325434">
    <property type="component" value="Unassembled WGS sequence"/>
</dbReference>
<proteinExistence type="predicted"/>
<reference evidence="1" key="1">
    <citation type="submission" date="2019-04" db="EMBL/GenBank/DDBJ databases">
        <title>Friends and foes A comparative genomics study of 23 Aspergillus species from section Flavi.</title>
        <authorList>
            <consortium name="DOE Joint Genome Institute"/>
            <person name="Kjaerbolling I."/>
            <person name="Vesth T."/>
            <person name="Frisvad J.C."/>
            <person name="Nybo J.L."/>
            <person name="Theobald S."/>
            <person name="Kildgaard S."/>
            <person name="Isbrandt T."/>
            <person name="Kuo A."/>
            <person name="Sato A."/>
            <person name="Lyhne E.K."/>
            <person name="Kogle M.E."/>
            <person name="Wiebenga A."/>
            <person name="Kun R.S."/>
            <person name="Lubbers R.J."/>
            <person name="Makela M.R."/>
            <person name="Barry K."/>
            <person name="Chovatia M."/>
            <person name="Clum A."/>
            <person name="Daum C."/>
            <person name="Haridas S."/>
            <person name="He G."/>
            <person name="LaButti K."/>
            <person name="Lipzen A."/>
            <person name="Mondo S."/>
            <person name="Riley R."/>
            <person name="Salamov A."/>
            <person name="Simmons B.A."/>
            <person name="Magnuson J.K."/>
            <person name="Henrissat B."/>
            <person name="Mortensen U.H."/>
            <person name="Larsen T.O."/>
            <person name="Devries R.P."/>
            <person name="Grigoriev I.V."/>
            <person name="Machida M."/>
            <person name="Baker S.E."/>
            <person name="Andersen M.R."/>
        </authorList>
    </citation>
    <scope>NUCLEOTIDE SEQUENCE [LARGE SCALE GENOMIC DNA]</scope>
    <source>
        <strain evidence="1">CBS 121.62</strain>
    </source>
</reference>
<protein>
    <submittedName>
        <fullName evidence="1">Uncharacterized protein</fullName>
    </submittedName>
</protein>
<accession>A0A5N6H4E3</accession>
<organism evidence="1">
    <name type="scientific">Aspergillus flavus</name>
    <dbReference type="NCBI Taxonomy" id="5059"/>
    <lineage>
        <taxon>Eukaryota</taxon>
        <taxon>Fungi</taxon>
        <taxon>Dikarya</taxon>
        <taxon>Ascomycota</taxon>
        <taxon>Pezizomycotina</taxon>
        <taxon>Eurotiomycetes</taxon>
        <taxon>Eurotiomycetidae</taxon>
        <taxon>Eurotiales</taxon>
        <taxon>Aspergillaceae</taxon>
        <taxon>Aspergillus</taxon>
        <taxon>Aspergillus subgen. Circumdati</taxon>
    </lineage>
</organism>
<name>A0A5N6H4E3_ASPFL</name>